<comment type="subcellular location">
    <subcellularLocation>
        <location evidence="1">Mitochondrion membrane</location>
    </subcellularLocation>
</comment>
<dbReference type="GO" id="GO:0005524">
    <property type="term" value="F:ATP binding"/>
    <property type="evidence" value="ECO:0007669"/>
    <property type="project" value="InterPro"/>
</dbReference>
<protein>
    <submittedName>
        <fullName evidence="4">BCS1 N-terminal domain-containing protein</fullName>
    </submittedName>
</protein>
<dbReference type="GO" id="GO:0016887">
    <property type="term" value="F:ATP hydrolysis activity"/>
    <property type="evidence" value="ECO:0007669"/>
    <property type="project" value="InterPro"/>
</dbReference>
<evidence type="ECO:0000313" key="3">
    <source>
        <dbReference type="Proteomes" id="UP000887577"/>
    </source>
</evidence>
<keyword evidence="3" id="KW-1185">Reference proteome</keyword>
<dbReference type="Pfam" id="PF00004">
    <property type="entry name" value="AAA"/>
    <property type="match status" value="1"/>
</dbReference>
<dbReference type="SMART" id="SM01024">
    <property type="entry name" value="BCS1_N"/>
    <property type="match status" value="1"/>
</dbReference>
<dbReference type="WBParaSite" id="PSU_v2.g18149.t1">
    <property type="protein sequence ID" value="PSU_v2.g18149.t1"/>
    <property type="gene ID" value="PSU_v2.g18149"/>
</dbReference>
<dbReference type="PANTHER" id="PTHR23070">
    <property type="entry name" value="BCS1 AAA-TYPE ATPASE"/>
    <property type="match status" value="1"/>
</dbReference>
<organism evidence="3 4">
    <name type="scientific">Panagrolaimus superbus</name>
    <dbReference type="NCBI Taxonomy" id="310955"/>
    <lineage>
        <taxon>Eukaryota</taxon>
        <taxon>Metazoa</taxon>
        <taxon>Ecdysozoa</taxon>
        <taxon>Nematoda</taxon>
        <taxon>Chromadorea</taxon>
        <taxon>Rhabditida</taxon>
        <taxon>Tylenchina</taxon>
        <taxon>Panagrolaimomorpha</taxon>
        <taxon>Panagrolaimoidea</taxon>
        <taxon>Panagrolaimidae</taxon>
        <taxon>Panagrolaimus</taxon>
    </lineage>
</organism>
<dbReference type="Pfam" id="PF08740">
    <property type="entry name" value="BCS1_N"/>
    <property type="match status" value="1"/>
</dbReference>
<reference evidence="4" key="1">
    <citation type="submission" date="2022-11" db="UniProtKB">
        <authorList>
            <consortium name="WormBaseParasite"/>
        </authorList>
    </citation>
    <scope>IDENTIFICATION</scope>
</reference>
<dbReference type="InterPro" id="IPR027417">
    <property type="entry name" value="P-loop_NTPase"/>
</dbReference>
<evidence type="ECO:0000259" key="2">
    <source>
        <dbReference type="SMART" id="SM01024"/>
    </source>
</evidence>
<dbReference type="InterPro" id="IPR050747">
    <property type="entry name" value="Mitochondrial_chaperone_BCS1"/>
</dbReference>
<accession>A0A914YLF2</accession>
<dbReference type="InterPro" id="IPR003959">
    <property type="entry name" value="ATPase_AAA_core"/>
</dbReference>
<evidence type="ECO:0000313" key="4">
    <source>
        <dbReference type="WBParaSite" id="PSU_v2.g18149.t1"/>
    </source>
</evidence>
<dbReference type="AlphaFoldDB" id="A0A914YLF2"/>
<dbReference type="SUPFAM" id="SSF52540">
    <property type="entry name" value="P-loop containing nucleoside triphosphate hydrolases"/>
    <property type="match status" value="1"/>
</dbReference>
<feature type="domain" description="BCS1 N-terminal" evidence="2">
    <location>
        <begin position="2"/>
        <end position="167"/>
    </location>
</feature>
<dbReference type="Proteomes" id="UP000887577">
    <property type="component" value="Unplaced"/>
</dbReference>
<sequence length="277" mass="32064">MWAWNFGNSLFRQKFFTTLQVTNDNMTYKWIIDHINRNSKWETQNLSVDTNLNQNETGAARLSHKLVPGLGSHYFYYKNRIIYFQRTREREQSTSHDARGYPVSNKCESIILSTFCGSTKFWKQFLDDASTEYLEALDKGLRIFAHTSHMQWETSGKLKNKRPLETVILEDGMVEKVCNDIENFLSSADWYLKRGIPYRRGYLFYGPPGTGKSSFIAALASHFGYGIATLSLTSAYSALIRPGRADFQVQLGHCTPSMIKRMFQRFYENVSDELVDE</sequence>
<dbReference type="Gene3D" id="3.40.50.300">
    <property type="entry name" value="P-loop containing nucleotide triphosphate hydrolases"/>
    <property type="match status" value="1"/>
</dbReference>
<dbReference type="InterPro" id="IPR014851">
    <property type="entry name" value="BCS1_N"/>
</dbReference>
<proteinExistence type="predicted"/>
<evidence type="ECO:0000256" key="1">
    <source>
        <dbReference type="ARBA" id="ARBA00004325"/>
    </source>
</evidence>
<name>A0A914YLF2_9BILA</name>
<dbReference type="GO" id="GO:0031966">
    <property type="term" value="C:mitochondrial membrane"/>
    <property type="evidence" value="ECO:0007669"/>
    <property type="project" value="UniProtKB-SubCell"/>
</dbReference>